<feature type="region of interest" description="Disordered" evidence="11">
    <location>
        <begin position="1"/>
        <end position="63"/>
    </location>
</feature>
<dbReference type="PIRSF" id="PIRSF002884">
    <property type="entry name" value="CheZ"/>
    <property type="match status" value="1"/>
</dbReference>
<comment type="caution">
    <text evidence="12">The sequence shown here is derived from an EMBL/GenBank/DDBJ whole genome shotgun (WGS) entry which is preliminary data.</text>
</comment>
<dbReference type="Proteomes" id="UP001204142">
    <property type="component" value="Unassembled WGS sequence"/>
</dbReference>
<evidence type="ECO:0000256" key="7">
    <source>
        <dbReference type="ARBA" id="ARBA00022801"/>
    </source>
</evidence>
<keyword evidence="6 10" id="KW-0283">Flagellar rotation</keyword>
<dbReference type="InterPro" id="IPR007439">
    <property type="entry name" value="Chemotax_Pase_CheZ"/>
</dbReference>
<comment type="similarity">
    <text evidence="2 10">Belongs to the CheZ family.</text>
</comment>
<comment type="subcellular location">
    <subcellularLocation>
        <location evidence="1 10">Cytoplasm</location>
    </subcellularLocation>
</comment>
<comment type="function">
    <text evidence="10">Plays an important role in bacterial chemotaxis signal transduction pathway by accelerating the dephosphorylation of phosphorylated CheY (CheY-P).</text>
</comment>
<evidence type="ECO:0000256" key="11">
    <source>
        <dbReference type="SAM" id="MobiDB-lite"/>
    </source>
</evidence>
<proteinExistence type="inferred from homology"/>
<gene>
    <name evidence="12" type="ORF">NQT62_13145</name>
</gene>
<dbReference type="Gene3D" id="1.10.287.500">
    <property type="entry name" value="Helix hairpin bin"/>
    <property type="match status" value="1"/>
</dbReference>
<comment type="subunit">
    <text evidence="10">Homodimer.</text>
</comment>
<sequence length="262" mass="28830">MTPDNLKNGDNDELEALFDSIAEQRSWDSGASATPAQQQAAAPDNMANDNPFADMDEGDGDDPHDVFRRVGSLTRKLHDALRELGYDKSVETAVNSLPDARARLNYIANLTGQAAEKVLATVEVSQKLNDDLADQANALDKAWDKLYNNEMSLEEFKAHAQANRDFVKRVSGHTGEMGSKLTDIMMAQDFHDLTGQVVNRIANMAQGLEEQLVQLLLDTTPPDQRKQVEETWLNGPAINTEGRTDVCANQGQVDDLLESLGF</sequence>
<dbReference type="EC" id="3.1.3.-" evidence="10"/>
<dbReference type="Pfam" id="PF04344">
    <property type="entry name" value="CheZ"/>
    <property type="match status" value="1"/>
</dbReference>
<evidence type="ECO:0000256" key="8">
    <source>
        <dbReference type="ARBA" id="ARBA00022912"/>
    </source>
</evidence>
<keyword evidence="5 10" id="KW-0145">Chemotaxis</keyword>
<keyword evidence="7 10" id="KW-0378">Hydrolase</keyword>
<keyword evidence="4 10" id="KW-0963">Cytoplasm</keyword>
<organism evidence="12 13">
    <name type="scientific">Limnobacter humi</name>
    <dbReference type="NCBI Taxonomy" id="1778671"/>
    <lineage>
        <taxon>Bacteria</taxon>
        <taxon>Pseudomonadati</taxon>
        <taxon>Pseudomonadota</taxon>
        <taxon>Betaproteobacteria</taxon>
        <taxon>Burkholderiales</taxon>
        <taxon>Burkholderiaceae</taxon>
        <taxon>Limnobacter</taxon>
    </lineage>
</organism>
<dbReference type="SUPFAM" id="SSF75708">
    <property type="entry name" value="Chemotaxis phosphatase CheZ"/>
    <property type="match status" value="1"/>
</dbReference>
<evidence type="ECO:0000256" key="2">
    <source>
        <dbReference type="ARBA" id="ARBA00005908"/>
    </source>
</evidence>
<accession>A0ABT1WK04</accession>
<dbReference type="PANTHER" id="PTHR43693">
    <property type="entry name" value="PROTEIN PHOSPHATASE CHEZ"/>
    <property type="match status" value="1"/>
</dbReference>
<keyword evidence="13" id="KW-1185">Reference proteome</keyword>
<evidence type="ECO:0000256" key="1">
    <source>
        <dbReference type="ARBA" id="ARBA00004496"/>
    </source>
</evidence>
<evidence type="ECO:0000313" key="13">
    <source>
        <dbReference type="Proteomes" id="UP001204142"/>
    </source>
</evidence>
<protein>
    <recommendedName>
        <fullName evidence="3 10">Protein phosphatase CheZ</fullName>
        <ecNumber evidence="10">3.1.3.-</ecNumber>
    </recommendedName>
    <alternativeName>
        <fullName evidence="9 10">Chemotaxis protein CheZ</fullName>
    </alternativeName>
</protein>
<evidence type="ECO:0000256" key="3">
    <source>
        <dbReference type="ARBA" id="ARBA00018484"/>
    </source>
</evidence>
<feature type="compositionally biased region" description="Low complexity" evidence="11">
    <location>
        <begin position="31"/>
        <end position="53"/>
    </location>
</feature>
<evidence type="ECO:0000256" key="10">
    <source>
        <dbReference type="PIRNR" id="PIRNR002884"/>
    </source>
</evidence>
<dbReference type="PANTHER" id="PTHR43693:SF1">
    <property type="entry name" value="PROTEIN PHOSPHATASE CHEZ"/>
    <property type="match status" value="1"/>
</dbReference>
<evidence type="ECO:0000256" key="6">
    <source>
        <dbReference type="ARBA" id="ARBA00022779"/>
    </source>
</evidence>
<dbReference type="EMBL" id="JANIGO010000004">
    <property type="protein sequence ID" value="MCQ8897381.1"/>
    <property type="molecule type" value="Genomic_DNA"/>
</dbReference>
<reference evidence="12 13" key="1">
    <citation type="submission" date="2022-07" db="EMBL/GenBank/DDBJ databases">
        <authorList>
            <person name="Xamxidin M."/>
            <person name="Wu M."/>
        </authorList>
    </citation>
    <scope>NUCLEOTIDE SEQUENCE [LARGE SCALE GENOMIC DNA]</scope>
    <source>
        <strain evidence="12 13">NBRC 111650</strain>
    </source>
</reference>
<evidence type="ECO:0000313" key="12">
    <source>
        <dbReference type="EMBL" id="MCQ8897381.1"/>
    </source>
</evidence>
<evidence type="ECO:0000256" key="4">
    <source>
        <dbReference type="ARBA" id="ARBA00022490"/>
    </source>
</evidence>
<dbReference type="InterPro" id="IPR050992">
    <property type="entry name" value="CheZ_family_phosphatases"/>
</dbReference>
<evidence type="ECO:0000256" key="9">
    <source>
        <dbReference type="ARBA" id="ARBA00029599"/>
    </source>
</evidence>
<evidence type="ECO:0000256" key="5">
    <source>
        <dbReference type="ARBA" id="ARBA00022500"/>
    </source>
</evidence>
<keyword evidence="8 10" id="KW-0904">Protein phosphatase</keyword>
<name>A0ABT1WK04_9BURK</name>
<dbReference type="RefSeq" id="WP_256765176.1">
    <property type="nucleotide sequence ID" value="NZ_JANIGO010000004.1"/>
</dbReference>